<accession>A0AAD7SLN5</accession>
<name>A0AAD7SLN5_9TELE</name>
<dbReference type="AlphaFoldDB" id="A0AAD7SLN5"/>
<organism evidence="2 3">
    <name type="scientific">Aldrovandia affinis</name>
    <dbReference type="NCBI Taxonomy" id="143900"/>
    <lineage>
        <taxon>Eukaryota</taxon>
        <taxon>Metazoa</taxon>
        <taxon>Chordata</taxon>
        <taxon>Craniata</taxon>
        <taxon>Vertebrata</taxon>
        <taxon>Euteleostomi</taxon>
        <taxon>Actinopterygii</taxon>
        <taxon>Neopterygii</taxon>
        <taxon>Teleostei</taxon>
        <taxon>Notacanthiformes</taxon>
        <taxon>Halosauridae</taxon>
        <taxon>Aldrovandia</taxon>
    </lineage>
</organism>
<evidence type="ECO:0000313" key="3">
    <source>
        <dbReference type="Proteomes" id="UP001221898"/>
    </source>
</evidence>
<feature type="compositionally biased region" description="Basic residues" evidence="1">
    <location>
        <begin position="67"/>
        <end position="78"/>
    </location>
</feature>
<dbReference type="EMBL" id="JAINUG010000051">
    <property type="protein sequence ID" value="KAJ8404783.1"/>
    <property type="molecule type" value="Genomic_DNA"/>
</dbReference>
<proteinExistence type="predicted"/>
<keyword evidence="3" id="KW-1185">Reference proteome</keyword>
<gene>
    <name evidence="2" type="ORF">AAFF_G00331700</name>
</gene>
<evidence type="ECO:0000256" key="1">
    <source>
        <dbReference type="SAM" id="MobiDB-lite"/>
    </source>
</evidence>
<feature type="region of interest" description="Disordered" evidence="1">
    <location>
        <begin position="1"/>
        <end position="92"/>
    </location>
</feature>
<feature type="compositionally biased region" description="Basic and acidic residues" evidence="1">
    <location>
        <begin position="14"/>
        <end position="26"/>
    </location>
</feature>
<reference evidence="2" key="1">
    <citation type="journal article" date="2023" name="Science">
        <title>Genome structures resolve the early diversification of teleost fishes.</title>
        <authorList>
            <person name="Parey E."/>
            <person name="Louis A."/>
            <person name="Montfort J."/>
            <person name="Bouchez O."/>
            <person name="Roques C."/>
            <person name="Iampietro C."/>
            <person name="Lluch J."/>
            <person name="Castinel A."/>
            <person name="Donnadieu C."/>
            <person name="Desvignes T."/>
            <person name="Floi Bucao C."/>
            <person name="Jouanno E."/>
            <person name="Wen M."/>
            <person name="Mejri S."/>
            <person name="Dirks R."/>
            <person name="Jansen H."/>
            <person name="Henkel C."/>
            <person name="Chen W.J."/>
            <person name="Zahm M."/>
            <person name="Cabau C."/>
            <person name="Klopp C."/>
            <person name="Thompson A.W."/>
            <person name="Robinson-Rechavi M."/>
            <person name="Braasch I."/>
            <person name="Lecointre G."/>
            <person name="Bobe J."/>
            <person name="Postlethwait J.H."/>
            <person name="Berthelot C."/>
            <person name="Roest Crollius H."/>
            <person name="Guiguen Y."/>
        </authorList>
    </citation>
    <scope>NUCLEOTIDE SEQUENCE</scope>
    <source>
        <strain evidence="2">NC1722</strain>
    </source>
</reference>
<evidence type="ECO:0000313" key="2">
    <source>
        <dbReference type="EMBL" id="KAJ8404783.1"/>
    </source>
</evidence>
<protein>
    <submittedName>
        <fullName evidence="2">Uncharacterized protein</fullName>
    </submittedName>
</protein>
<comment type="caution">
    <text evidence="2">The sequence shown here is derived from an EMBL/GenBank/DDBJ whole genome shotgun (WGS) entry which is preliminary data.</text>
</comment>
<sequence length="113" mass="12511">MLLDSGNVLVSPDPKLEQARGCESRSHGKYMRAGRGGQRWDSSRPLFPSGAYSRKGTGEAEWLFLNPKRKRNRDKRRTGSGPAQRRVWEQSRQCAGARPGFVRGMVPSAAVPG</sequence>
<dbReference type="Proteomes" id="UP001221898">
    <property type="component" value="Unassembled WGS sequence"/>
</dbReference>